<reference evidence="1" key="1">
    <citation type="submission" date="2014-11" db="EMBL/GenBank/DDBJ databases">
        <authorList>
            <person name="Amaro Gonzalez C."/>
        </authorList>
    </citation>
    <scope>NUCLEOTIDE SEQUENCE</scope>
</reference>
<sequence>MVSFAVVERLNKDETVSIIQCDHLRPRLPPHHFRTYTQFSS</sequence>
<dbReference type="AlphaFoldDB" id="A0A0E9XTL7"/>
<protein>
    <submittedName>
        <fullName evidence="1">Uncharacterized protein</fullName>
    </submittedName>
</protein>
<dbReference type="EMBL" id="GBXM01003556">
    <property type="protein sequence ID" value="JAI05022.1"/>
    <property type="molecule type" value="Transcribed_RNA"/>
</dbReference>
<name>A0A0E9XTL7_ANGAN</name>
<accession>A0A0E9XTL7</accession>
<organism evidence="1">
    <name type="scientific">Anguilla anguilla</name>
    <name type="common">European freshwater eel</name>
    <name type="synonym">Muraena anguilla</name>
    <dbReference type="NCBI Taxonomy" id="7936"/>
    <lineage>
        <taxon>Eukaryota</taxon>
        <taxon>Metazoa</taxon>
        <taxon>Chordata</taxon>
        <taxon>Craniata</taxon>
        <taxon>Vertebrata</taxon>
        <taxon>Euteleostomi</taxon>
        <taxon>Actinopterygii</taxon>
        <taxon>Neopterygii</taxon>
        <taxon>Teleostei</taxon>
        <taxon>Anguilliformes</taxon>
        <taxon>Anguillidae</taxon>
        <taxon>Anguilla</taxon>
    </lineage>
</organism>
<evidence type="ECO:0000313" key="1">
    <source>
        <dbReference type="EMBL" id="JAI05024.1"/>
    </source>
</evidence>
<proteinExistence type="predicted"/>
<reference evidence="1" key="2">
    <citation type="journal article" date="2015" name="Fish Shellfish Immunol.">
        <title>Early steps in the European eel (Anguilla anguilla)-Vibrio vulnificus interaction in the gills: Role of the RtxA13 toxin.</title>
        <authorList>
            <person name="Callol A."/>
            <person name="Pajuelo D."/>
            <person name="Ebbesson L."/>
            <person name="Teles M."/>
            <person name="MacKenzie S."/>
            <person name="Amaro C."/>
        </authorList>
    </citation>
    <scope>NUCLEOTIDE SEQUENCE</scope>
</reference>
<dbReference type="EMBL" id="GBXM01003554">
    <property type="protein sequence ID" value="JAI05024.1"/>
    <property type="molecule type" value="Transcribed_RNA"/>
</dbReference>